<evidence type="ECO:0000256" key="3">
    <source>
        <dbReference type="ARBA" id="ARBA00029596"/>
    </source>
</evidence>
<dbReference type="Gene3D" id="3.50.30.40">
    <property type="entry name" value="Ribonuclease E inhibitor RraA/RraA-like"/>
    <property type="match status" value="1"/>
</dbReference>
<evidence type="ECO:0000256" key="4">
    <source>
        <dbReference type="ARBA" id="ARBA00030169"/>
    </source>
</evidence>
<accession>A0A2P8FHF5</accession>
<feature type="binding site" evidence="5">
    <location>
        <begin position="93"/>
        <end position="96"/>
    </location>
    <ligand>
        <name>substrate</name>
    </ligand>
</feature>
<organism evidence="6 7">
    <name type="scientific">Shimia abyssi</name>
    <dbReference type="NCBI Taxonomy" id="1662395"/>
    <lineage>
        <taxon>Bacteria</taxon>
        <taxon>Pseudomonadati</taxon>
        <taxon>Pseudomonadota</taxon>
        <taxon>Alphaproteobacteria</taxon>
        <taxon>Rhodobacterales</taxon>
        <taxon>Roseobacteraceae</taxon>
    </lineage>
</organism>
<comment type="cofactor">
    <cofactor evidence="5">
        <name>Mg(2+)</name>
        <dbReference type="ChEBI" id="CHEBI:18420"/>
    </cofactor>
</comment>
<dbReference type="GO" id="GO:0046872">
    <property type="term" value="F:metal ion binding"/>
    <property type="evidence" value="ECO:0007669"/>
    <property type="project" value="UniProtKB-KW"/>
</dbReference>
<feature type="binding site" evidence="5">
    <location>
        <position position="115"/>
    </location>
    <ligand>
        <name>substrate</name>
    </ligand>
</feature>
<reference evidence="6 7" key="1">
    <citation type="submission" date="2018-03" db="EMBL/GenBank/DDBJ databases">
        <title>Genomic Encyclopedia of Archaeal and Bacterial Type Strains, Phase II (KMG-II): from individual species to whole genera.</title>
        <authorList>
            <person name="Goeker M."/>
        </authorList>
    </citation>
    <scope>NUCLEOTIDE SEQUENCE [LARGE SCALE GENOMIC DNA]</scope>
    <source>
        <strain evidence="6 7">DSM 100673</strain>
    </source>
</reference>
<evidence type="ECO:0000313" key="6">
    <source>
        <dbReference type="EMBL" id="PSL21153.1"/>
    </source>
</evidence>
<dbReference type="PANTHER" id="PTHR33254:SF4">
    <property type="entry name" value="4-HYDROXY-4-METHYL-2-OXOGLUTARATE ALDOLASE 3-RELATED"/>
    <property type="match status" value="1"/>
</dbReference>
<dbReference type="AlphaFoldDB" id="A0A2P8FHF5"/>
<evidence type="ECO:0000313" key="7">
    <source>
        <dbReference type="Proteomes" id="UP000240418"/>
    </source>
</evidence>
<dbReference type="InterPro" id="IPR036704">
    <property type="entry name" value="RraA/RraA-like_sf"/>
</dbReference>
<gene>
    <name evidence="6" type="ORF">CLV88_102273</name>
</gene>
<sequence>MNTQEIVAAFRDVATASVADAVDKIAGKTGFLPESMKPRINEKKIVGPAVTILEGPSDEFLPPQHALDAIDESEAGSIIVISTNGTTDVALWGGLMTAGAVANKHEGAVLDGGVRDLVEIKRDYDFPVYSRCVNPGTTLGRIKTLASNVEVAMGEVIVHPGDIIVADVDGVVAVPRDHAEAVLEMAREIDEREAEQARLIIESGSLREGLAKYGRI</sequence>
<dbReference type="Proteomes" id="UP000240418">
    <property type="component" value="Unassembled WGS sequence"/>
</dbReference>
<comment type="caution">
    <text evidence="6">The sequence shown here is derived from an EMBL/GenBank/DDBJ whole genome shotgun (WGS) entry which is preliminary data.</text>
</comment>
<evidence type="ECO:0000256" key="5">
    <source>
        <dbReference type="PIRSR" id="PIRSR605493-1"/>
    </source>
</evidence>
<evidence type="ECO:0000256" key="1">
    <source>
        <dbReference type="ARBA" id="ARBA00001968"/>
    </source>
</evidence>
<dbReference type="CDD" id="cd16841">
    <property type="entry name" value="RraA_family"/>
    <property type="match status" value="1"/>
</dbReference>
<dbReference type="InterPro" id="IPR005493">
    <property type="entry name" value="RraA/RraA-like"/>
</dbReference>
<dbReference type="RefSeq" id="WP_106607346.1">
    <property type="nucleotide sequence ID" value="NZ_PYGJ01000002.1"/>
</dbReference>
<comment type="cofactor">
    <cofactor evidence="1">
        <name>a divalent metal cation</name>
        <dbReference type="ChEBI" id="CHEBI:60240"/>
    </cofactor>
</comment>
<name>A0A2P8FHF5_9RHOB</name>
<keyword evidence="5" id="KW-0460">Magnesium</keyword>
<evidence type="ECO:0000256" key="2">
    <source>
        <dbReference type="ARBA" id="ARBA00016549"/>
    </source>
</evidence>
<dbReference type="OrthoDB" id="9812532at2"/>
<dbReference type="Pfam" id="PF03737">
    <property type="entry name" value="RraA-like"/>
    <property type="match status" value="1"/>
</dbReference>
<proteinExistence type="predicted"/>
<protein>
    <recommendedName>
        <fullName evidence="2">Putative 4-hydroxy-4-methyl-2-oxoglutarate aldolase</fullName>
    </recommendedName>
    <alternativeName>
        <fullName evidence="3">Regulator of ribonuclease activity homolog</fullName>
    </alternativeName>
    <alternativeName>
        <fullName evidence="4">RraA-like protein</fullName>
    </alternativeName>
</protein>
<keyword evidence="7" id="KW-1185">Reference proteome</keyword>
<dbReference type="SUPFAM" id="SSF89562">
    <property type="entry name" value="RraA-like"/>
    <property type="match status" value="1"/>
</dbReference>
<dbReference type="EMBL" id="PYGJ01000002">
    <property type="protein sequence ID" value="PSL21153.1"/>
    <property type="molecule type" value="Genomic_DNA"/>
</dbReference>
<dbReference type="PANTHER" id="PTHR33254">
    <property type="entry name" value="4-HYDROXY-4-METHYL-2-OXOGLUTARATE ALDOLASE 3-RELATED"/>
    <property type="match status" value="1"/>
</dbReference>
<feature type="binding site" evidence="5">
    <location>
        <position position="116"/>
    </location>
    <ligand>
        <name>Mg(2+)</name>
        <dbReference type="ChEBI" id="CHEBI:18420"/>
    </ligand>
</feature>
<keyword evidence="5" id="KW-0479">Metal-binding</keyword>